<dbReference type="Pfam" id="PF00293">
    <property type="entry name" value="NUDIX"/>
    <property type="match status" value="1"/>
</dbReference>
<feature type="domain" description="Nudix hydrolase" evidence="3">
    <location>
        <begin position="3"/>
        <end position="134"/>
    </location>
</feature>
<accession>A0ABV5SZA8</accession>
<dbReference type="Gene3D" id="3.90.79.10">
    <property type="entry name" value="Nucleoside Triphosphate Pyrophosphohydrolase"/>
    <property type="match status" value="1"/>
</dbReference>
<proteinExistence type="predicted"/>
<evidence type="ECO:0000256" key="2">
    <source>
        <dbReference type="ARBA" id="ARBA00022801"/>
    </source>
</evidence>
<dbReference type="RefSeq" id="WP_344712147.1">
    <property type="nucleotide sequence ID" value="NZ_BAAAWH010000001.1"/>
</dbReference>
<keyword evidence="5" id="KW-1185">Reference proteome</keyword>
<dbReference type="InterPro" id="IPR015797">
    <property type="entry name" value="NUDIX_hydrolase-like_dom_sf"/>
</dbReference>
<keyword evidence="2" id="KW-0378">Hydrolase</keyword>
<dbReference type="PROSITE" id="PS51462">
    <property type="entry name" value="NUDIX"/>
    <property type="match status" value="1"/>
</dbReference>
<dbReference type="InterPro" id="IPR000086">
    <property type="entry name" value="NUDIX_hydrolase_dom"/>
</dbReference>
<dbReference type="PANTHER" id="PTHR43046">
    <property type="entry name" value="GDP-MANNOSE MANNOSYL HYDROLASE"/>
    <property type="match status" value="1"/>
</dbReference>
<gene>
    <name evidence="4" type="ORF">ACFFPJ_07755</name>
</gene>
<dbReference type="InterPro" id="IPR020084">
    <property type="entry name" value="NUDIX_hydrolase_CS"/>
</dbReference>
<name>A0ABV5SZA8_9MICO</name>
<dbReference type="EMBL" id="JBHMBE010000003">
    <property type="protein sequence ID" value="MFB9645690.1"/>
    <property type="molecule type" value="Genomic_DNA"/>
</dbReference>
<dbReference type="CDD" id="cd04690">
    <property type="entry name" value="NUDIX_Hydrolase"/>
    <property type="match status" value="1"/>
</dbReference>
<protein>
    <submittedName>
        <fullName evidence="4">NUDIX domain-containing protein</fullName>
    </submittedName>
</protein>
<sequence>MTSRRIHVSAAVITDAAGRALVVRKRGTAMFMQPGGKPEPGESAAEALSRELHEEIGLVVEPGALQPLGSFESDAANEPGHRVIAEVFRVDAEPEAVSARAEIAEVRWITPREVASMPLAPLSLDFLLALAWADRPLR</sequence>
<dbReference type="Proteomes" id="UP001589611">
    <property type="component" value="Unassembled WGS sequence"/>
</dbReference>
<dbReference type="PROSITE" id="PS00893">
    <property type="entry name" value="NUDIX_BOX"/>
    <property type="match status" value="1"/>
</dbReference>
<organism evidence="4 5">
    <name type="scientific">Microbacterium terregens</name>
    <dbReference type="NCBI Taxonomy" id="69363"/>
    <lineage>
        <taxon>Bacteria</taxon>
        <taxon>Bacillati</taxon>
        <taxon>Actinomycetota</taxon>
        <taxon>Actinomycetes</taxon>
        <taxon>Micrococcales</taxon>
        <taxon>Microbacteriaceae</taxon>
        <taxon>Microbacterium</taxon>
    </lineage>
</organism>
<comment type="cofactor">
    <cofactor evidence="1">
        <name>Mg(2+)</name>
        <dbReference type="ChEBI" id="CHEBI:18420"/>
    </cofactor>
</comment>
<reference evidence="4 5" key="1">
    <citation type="submission" date="2024-09" db="EMBL/GenBank/DDBJ databases">
        <authorList>
            <person name="Sun Q."/>
            <person name="Mori K."/>
        </authorList>
    </citation>
    <scope>NUCLEOTIDE SEQUENCE [LARGE SCALE GENOMIC DNA]</scope>
    <source>
        <strain evidence="4 5">JCM 1342</strain>
    </source>
</reference>
<comment type="caution">
    <text evidence="4">The sequence shown here is derived from an EMBL/GenBank/DDBJ whole genome shotgun (WGS) entry which is preliminary data.</text>
</comment>
<dbReference type="PANTHER" id="PTHR43046:SF2">
    <property type="entry name" value="8-OXO-DGTP DIPHOSPHATASE-RELATED"/>
    <property type="match status" value="1"/>
</dbReference>
<dbReference type="SUPFAM" id="SSF55811">
    <property type="entry name" value="Nudix"/>
    <property type="match status" value="1"/>
</dbReference>
<evidence type="ECO:0000313" key="5">
    <source>
        <dbReference type="Proteomes" id="UP001589611"/>
    </source>
</evidence>
<evidence type="ECO:0000259" key="3">
    <source>
        <dbReference type="PROSITE" id="PS51462"/>
    </source>
</evidence>
<evidence type="ECO:0000313" key="4">
    <source>
        <dbReference type="EMBL" id="MFB9645690.1"/>
    </source>
</evidence>
<evidence type="ECO:0000256" key="1">
    <source>
        <dbReference type="ARBA" id="ARBA00001946"/>
    </source>
</evidence>